<feature type="transmembrane region" description="Helical" evidence="6">
    <location>
        <begin position="406"/>
        <end position="429"/>
    </location>
</feature>
<feature type="transmembrane region" description="Helical" evidence="6">
    <location>
        <begin position="282"/>
        <end position="299"/>
    </location>
</feature>
<dbReference type="AlphaFoldDB" id="A0A6P1YNI4"/>
<evidence type="ECO:0000256" key="4">
    <source>
        <dbReference type="ARBA" id="ARBA00022989"/>
    </source>
</evidence>
<accession>A0A6P1YNI4</accession>
<organism evidence="7 8">
    <name type="scientific">Ancylobacter pratisalsi</name>
    <dbReference type="NCBI Taxonomy" id="1745854"/>
    <lineage>
        <taxon>Bacteria</taxon>
        <taxon>Pseudomonadati</taxon>
        <taxon>Pseudomonadota</taxon>
        <taxon>Alphaproteobacteria</taxon>
        <taxon>Hyphomicrobiales</taxon>
        <taxon>Xanthobacteraceae</taxon>
        <taxon>Ancylobacter</taxon>
    </lineage>
</organism>
<evidence type="ECO:0000256" key="1">
    <source>
        <dbReference type="ARBA" id="ARBA00004651"/>
    </source>
</evidence>
<feature type="transmembrane region" description="Helical" evidence="6">
    <location>
        <begin position="192"/>
        <end position="211"/>
    </location>
</feature>
<feature type="transmembrane region" description="Helical" evidence="6">
    <location>
        <begin position="311"/>
        <end position="338"/>
    </location>
</feature>
<keyword evidence="5 6" id="KW-0472">Membrane</keyword>
<feature type="transmembrane region" description="Helical" evidence="6">
    <location>
        <begin position="380"/>
        <end position="400"/>
    </location>
</feature>
<evidence type="ECO:0000256" key="5">
    <source>
        <dbReference type="ARBA" id="ARBA00023136"/>
    </source>
</evidence>
<keyword evidence="3 6" id="KW-0812">Transmembrane</keyword>
<evidence type="ECO:0000256" key="2">
    <source>
        <dbReference type="ARBA" id="ARBA00022475"/>
    </source>
</evidence>
<keyword evidence="2" id="KW-1003">Cell membrane</keyword>
<dbReference type="EMBL" id="CP048630">
    <property type="protein sequence ID" value="QIB34266.1"/>
    <property type="molecule type" value="Genomic_DNA"/>
</dbReference>
<comment type="subcellular location">
    <subcellularLocation>
        <location evidence="1">Cell membrane</location>
        <topology evidence="1">Multi-pass membrane protein</topology>
    </subcellularLocation>
</comment>
<evidence type="ECO:0008006" key="9">
    <source>
        <dbReference type="Google" id="ProtNLM"/>
    </source>
</evidence>
<reference evidence="7 8" key="1">
    <citation type="submission" date="2020-02" db="EMBL/GenBank/DDBJ databases">
        <authorList>
            <person name="Li G."/>
        </authorList>
    </citation>
    <scope>NUCLEOTIDE SEQUENCE [LARGE SCALE GENOMIC DNA]</scope>
    <source>
        <strain evidence="7 8">DSM 102029</strain>
    </source>
</reference>
<dbReference type="GO" id="GO:0005886">
    <property type="term" value="C:plasma membrane"/>
    <property type="evidence" value="ECO:0007669"/>
    <property type="project" value="UniProtKB-SubCell"/>
</dbReference>
<dbReference type="Proteomes" id="UP000464751">
    <property type="component" value="Chromosome"/>
</dbReference>
<name>A0A6P1YNI4_9HYPH</name>
<gene>
    <name evidence="7" type="ORF">G3A50_11510</name>
</gene>
<feature type="transmembrane region" description="Helical" evidence="6">
    <location>
        <begin position="135"/>
        <end position="154"/>
    </location>
</feature>
<keyword evidence="8" id="KW-1185">Reference proteome</keyword>
<feature type="transmembrane region" description="Helical" evidence="6">
    <location>
        <begin position="256"/>
        <end position="276"/>
    </location>
</feature>
<dbReference type="PANTHER" id="PTHR30250:SF11">
    <property type="entry name" value="O-ANTIGEN TRANSPORTER-RELATED"/>
    <property type="match status" value="1"/>
</dbReference>
<feature type="transmembrane region" description="Helical" evidence="6">
    <location>
        <begin position="166"/>
        <end position="186"/>
    </location>
</feature>
<feature type="transmembrane region" description="Helical" evidence="6">
    <location>
        <begin position="344"/>
        <end position="360"/>
    </location>
</feature>
<keyword evidence="4 6" id="KW-1133">Transmembrane helix</keyword>
<evidence type="ECO:0000313" key="7">
    <source>
        <dbReference type="EMBL" id="QIB34266.1"/>
    </source>
</evidence>
<evidence type="ECO:0000313" key="8">
    <source>
        <dbReference type="Proteomes" id="UP000464751"/>
    </source>
</evidence>
<evidence type="ECO:0000256" key="6">
    <source>
        <dbReference type="SAM" id="Phobius"/>
    </source>
</evidence>
<feature type="transmembrane region" description="Helical" evidence="6">
    <location>
        <begin position="111"/>
        <end position="129"/>
    </location>
</feature>
<dbReference type="PANTHER" id="PTHR30250">
    <property type="entry name" value="PST FAMILY PREDICTED COLANIC ACID TRANSPORTER"/>
    <property type="match status" value="1"/>
</dbReference>
<sequence length="434" mass="47625">MSLERGSLQHRVKRFADLLQLRLSHIAGYLAGGMAARGIDLVTALLIIHHLTPEKYAVYATVVGTSPIYSIIFVSGILPIYMSIIGQHSDETAKIIALRQHARRLILRENWWTYLVAAIVCSILLGRLTPSILDIFIGVIIIMMSCAIGSLMRIEEVSLRITGRQLVIVYGSFLQSFIRVAGLGFLLLGDEAIYFLLATTVVGLLGNLLLISRSLDRSFGSVPADASLVAEMTDRSRGMRRNSLPVDSFQAATGQFYYWVLAFFVGPVGVAGFAAIARLGQTLYPVTVLLQGFLIPGFARLRSQHDLQKYFFALVVAVGLVLLPIVVVCYLFPSYVLLLIGPDYSNLGLALKLYAAGLVLHQMSEFADGLLRSRGQIMKAWITIPIDAVAFLAPILIFGGSSVAQVALAFVFISTTRLIKFALMGLVIFRKRRV</sequence>
<dbReference type="InterPro" id="IPR050833">
    <property type="entry name" value="Poly_Biosynth_Transport"/>
</dbReference>
<proteinExistence type="predicted"/>
<evidence type="ECO:0000256" key="3">
    <source>
        <dbReference type="ARBA" id="ARBA00022692"/>
    </source>
</evidence>
<protein>
    <recommendedName>
        <fullName evidence="9">Oligosaccharide flippase family protein</fullName>
    </recommendedName>
</protein>
<feature type="transmembrane region" description="Helical" evidence="6">
    <location>
        <begin position="68"/>
        <end position="90"/>
    </location>
</feature>
<dbReference type="KEGG" id="apra:G3A50_11510"/>
<dbReference type="RefSeq" id="WP_163075411.1">
    <property type="nucleotide sequence ID" value="NZ_CP048630.1"/>
</dbReference>
<feature type="transmembrane region" description="Helical" evidence="6">
    <location>
        <begin position="21"/>
        <end position="48"/>
    </location>
</feature>